<accession>A0A193BU33</accession>
<dbReference type="PANTHER" id="PTHR19848:SF8">
    <property type="entry name" value="F-BOX AND WD REPEAT DOMAIN CONTAINING 7"/>
    <property type="match status" value="1"/>
</dbReference>
<dbReference type="InterPro" id="IPR036322">
    <property type="entry name" value="WD40_repeat_dom_sf"/>
</dbReference>
<dbReference type="SMART" id="SM00320">
    <property type="entry name" value="WD40"/>
    <property type="match status" value="8"/>
</dbReference>
<dbReference type="Proteomes" id="UP000093695">
    <property type="component" value="Chromosome"/>
</dbReference>
<dbReference type="Gene3D" id="3.40.50.300">
    <property type="entry name" value="P-loop containing nucleotide triphosphate hydrolases"/>
    <property type="match status" value="1"/>
</dbReference>
<dbReference type="Gene3D" id="2.130.10.10">
    <property type="entry name" value="YVTN repeat-like/Quinoprotein amine dehydrogenase"/>
    <property type="match status" value="3"/>
</dbReference>
<dbReference type="eggNOG" id="COG2319">
    <property type="taxonomic scope" value="Bacteria"/>
</dbReference>
<dbReference type="STRING" id="31958.SD37_08450"/>
<reference evidence="4 5" key="1">
    <citation type="journal article" date="2015" name="Genome Announc.">
        <title>Draft Genome Sequence of Norvancomycin-Producing Strain Amycolatopsis orientalis CPCC200066.</title>
        <authorList>
            <person name="Lei X."/>
            <person name="Yuan F."/>
            <person name="Shi Y."/>
            <person name="Li X."/>
            <person name="Wang L."/>
            <person name="Hong B."/>
        </authorList>
    </citation>
    <scope>NUCLEOTIDE SEQUENCE [LARGE SCALE GENOMIC DNA]</scope>
    <source>
        <strain evidence="4 5">B-37</strain>
    </source>
</reference>
<dbReference type="PANTHER" id="PTHR19848">
    <property type="entry name" value="WD40 REPEAT PROTEIN"/>
    <property type="match status" value="1"/>
</dbReference>
<dbReference type="PROSITE" id="PS00678">
    <property type="entry name" value="WD_REPEATS_1"/>
    <property type="match status" value="1"/>
</dbReference>
<sequence length="1473" mass="157209">MTGDSILRRHFVAIATAEYDDPNWLPLPVGEEVAALRAWLCADHLGGRRFEHRFPELADSPAKRDIQAALENPPPEDRWRDADAAVVFVTGHAEAVNKAHHLILKETESNRRGATALASFDLFKWLACTDVTHLVVIVDTCYAGMIIGELAKLDQKAPESWVILASAAETQQAGTGVLSRAITAFLDKLASREGAQFGHAPHLSVEDLLDGLREHLGRSQIAEAVTGLSRRSPHVCLPNPHYRPDAVVEVSPARHDLALSRQDLRTHWGPKARGVATDDEAGWLFTGRAELMRALIAAATGEPGTTVITGAAGSGKSAALARLVTLSDPEFRRAHAAELAVVQDDLMPPSGAVDVAVVATGKLDTEVLDHILRAFEPAHRDSEHPGASLDERLASWQARLRTSDRRVTVVVDAVDEAAAPRSLLTTIIARLEPNPREPRVRLLLGLRSPGGERRVDQVRYATPPLADLAETLFASNRIRVDEAPWWDPSDVIAYVAGILRNTAGSRYLGDDGTRTAELAAAVGGRAGRSFLFARLAATSLAHGMLGTSWREALQQGVTGVFKADLHGTFAVPADRHRAIVLLRAIAFARGAGLPWRKIWPRVANAVGDSDYEFGDTDISWLLDSRLGAYLVTDRQDDATVYRLFHDLLRDTLRDDWHELLDQPPLEADSRPAVEARITRALDDLRTQGSPPPYVRRHLVEHAAGGGVLDGTILTEDFLPYVDVARLSSVTARGPKPESPLLRHWRSTPQLSSLDSAPINADALRFRLAAEGYHTARAVRRGPGWEPRWLRWTCEQAEIITRCSGPVRALAVATFADGRQIVLVGGDDGAVGRWDPVAREQIGDPLLGHTGAIGAIATITLDDGRTVAVTGSTDGTSRVWDLAAGTPIGKPCAYEGAVTSLAALRLPDGQVVAVISDDKANAVHIRDVVTGEPMPSPAKVSGYRGSSLTVTVLPDGRVLALAVAPGGAVRVWDLVTGDSVHVWNRVTGDRENVMRDPSLLKNIRGTASALTAGVSPDGKPVAVVGGTGGELWFHDLVSGDEILTWAIPEKHTVEAMALVDMPGGRGKSLVVLAGRLWIAALGEERLAFDAIGSGVLMLHSLATIVLPDRSVAAVTGSHDAAVRLWHLTADATSARGEAERVRAFATGRLPNGREITVHNLGETLRVVDLRSGSEVRTLEEGRRVNIVEILTLSDGRVVVVSSSGWDSLIRVWDLATGDPVSEIWTGHGLGVTAMTTAVLPGGRAVVISSGSFGSGVHLWDPASGASLGRVSRGPFAGARRIESSPGSDGMVNYEIGSEEHPWNGYFGIQMTLATVLPDGRAAALASGDDGTVCVWDLVTRRRLGDVNLGCSISAGVALTWPDGRSVAVVGGKDGMLRAVDIATVRVIGTPISAHSGPVGALTAVRLPDGRPAVISAGHDGVVQAWDPVSARSIGHPLLLDSDVFTLHGVSRRKAPQLLIGGNGLACMELRLDEH</sequence>
<keyword evidence="1 3" id="KW-0853">WD repeat</keyword>
<keyword evidence="5" id="KW-1185">Reference proteome</keyword>
<proteinExistence type="predicted"/>
<dbReference type="SUPFAM" id="SSF51004">
    <property type="entry name" value="C-terminal (heme d1) domain of cytochrome cd1-nitrite reductase"/>
    <property type="match status" value="1"/>
</dbReference>
<feature type="repeat" description="WD" evidence="3">
    <location>
        <begin position="1199"/>
        <end position="1221"/>
    </location>
</feature>
<dbReference type="PROSITE" id="PS50082">
    <property type="entry name" value="WD_REPEATS_2"/>
    <property type="match status" value="2"/>
</dbReference>
<dbReference type="SUPFAM" id="SSF52540">
    <property type="entry name" value="P-loop containing nucleoside triphosphate hydrolases"/>
    <property type="match status" value="1"/>
</dbReference>
<dbReference type="InterPro" id="IPR011048">
    <property type="entry name" value="Haem_d1_sf"/>
</dbReference>
<dbReference type="SUPFAM" id="SSF50978">
    <property type="entry name" value="WD40 repeat-like"/>
    <property type="match status" value="2"/>
</dbReference>
<dbReference type="eggNOG" id="COG4249">
    <property type="taxonomic scope" value="Bacteria"/>
</dbReference>
<evidence type="ECO:0000313" key="5">
    <source>
        <dbReference type="Proteomes" id="UP000093695"/>
    </source>
</evidence>
<organism evidence="4 5">
    <name type="scientific">Amycolatopsis orientalis</name>
    <name type="common">Nocardia orientalis</name>
    <dbReference type="NCBI Taxonomy" id="31958"/>
    <lineage>
        <taxon>Bacteria</taxon>
        <taxon>Bacillati</taxon>
        <taxon>Actinomycetota</taxon>
        <taxon>Actinomycetes</taxon>
        <taxon>Pseudonocardiales</taxon>
        <taxon>Pseudonocardiaceae</taxon>
        <taxon>Amycolatopsis</taxon>
    </lineage>
</organism>
<dbReference type="RefSeq" id="WP_044852574.1">
    <property type="nucleotide sequence ID" value="NZ_CP016174.1"/>
</dbReference>
<dbReference type="InterPro" id="IPR019775">
    <property type="entry name" value="WD40_repeat_CS"/>
</dbReference>
<evidence type="ECO:0000313" key="4">
    <source>
        <dbReference type="EMBL" id="ANN15684.1"/>
    </source>
</evidence>
<dbReference type="InterPro" id="IPR027417">
    <property type="entry name" value="P-loop_NTPase"/>
</dbReference>
<dbReference type="EMBL" id="CP016174">
    <property type="protein sequence ID" value="ANN15684.1"/>
    <property type="molecule type" value="Genomic_DNA"/>
</dbReference>
<evidence type="ECO:0000256" key="3">
    <source>
        <dbReference type="PROSITE-ProRule" id="PRU00221"/>
    </source>
</evidence>
<keyword evidence="2" id="KW-0677">Repeat</keyword>
<dbReference type="Pfam" id="PF00400">
    <property type="entry name" value="WD40"/>
    <property type="match status" value="2"/>
</dbReference>
<evidence type="ECO:0008006" key="6">
    <source>
        <dbReference type="Google" id="ProtNLM"/>
    </source>
</evidence>
<dbReference type="InterPro" id="IPR001680">
    <property type="entry name" value="WD40_rpt"/>
</dbReference>
<protein>
    <recommendedName>
        <fullName evidence="6">Peptidase C14 caspase domain-containing protein</fullName>
    </recommendedName>
</protein>
<gene>
    <name evidence="4" type="ORF">SD37_08450</name>
</gene>
<name>A0A193BU33_AMYOR</name>
<evidence type="ECO:0000256" key="2">
    <source>
        <dbReference type="ARBA" id="ARBA00022737"/>
    </source>
</evidence>
<dbReference type="KEGG" id="aori:SD37_08450"/>
<dbReference type="InterPro" id="IPR015943">
    <property type="entry name" value="WD40/YVTN_repeat-like_dom_sf"/>
</dbReference>
<feature type="repeat" description="WD" evidence="3">
    <location>
        <begin position="848"/>
        <end position="889"/>
    </location>
</feature>
<evidence type="ECO:0000256" key="1">
    <source>
        <dbReference type="ARBA" id="ARBA00022574"/>
    </source>
</evidence>